<evidence type="ECO:0000256" key="1">
    <source>
        <dbReference type="SAM" id="Phobius"/>
    </source>
</evidence>
<dbReference type="RefSeq" id="WP_196148410.1">
    <property type="nucleotide sequence ID" value="NZ_JADMLG010000002.1"/>
</dbReference>
<keyword evidence="1" id="KW-0812">Transmembrane</keyword>
<keyword evidence="3" id="KW-1185">Reference proteome</keyword>
<evidence type="ECO:0000313" key="3">
    <source>
        <dbReference type="Proteomes" id="UP000655751"/>
    </source>
</evidence>
<sequence>MPPRDSRTPIARTVESAVQIVLGFAAGGLLYWAALLIVLWAETSVFDADLPFGIDVWFFPVFPILALGAYLRYALPRFAIAWIALITGCLLVGAGFSVLLLTWSTPSD</sequence>
<comment type="caution">
    <text evidence="2">The sequence shown here is derived from an EMBL/GenBank/DDBJ whole genome shotgun (WGS) entry which is preliminary data.</text>
</comment>
<evidence type="ECO:0000313" key="2">
    <source>
        <dbReference type="EMBL" id="MBH0776141.1"/>
    </source>
</evidence>
<dbReference type="EMBL" id="JADMLG010000002">
    <property type="protein sequence ID" value="MBH0776141.1"/>
    <property type="molecule type" value="Genomic_DNA"/>
</dbReference>
<feature type="transmembrane region" description="Helical" evidence="1">
    <location>
        <begin position="78"/>
        <end position="103"/>
    </location>
</feature>
<keyword evidence="1" id="KW-1133">Transmembrane helix</keyword>
<name>A0A931I8A5_9NOCA</name>
<feature type="transmembrane region" description="Helical" evidence="1">
    <location>
        <begin position="52"/>
        <end position="71"/>
    </location>
</feature>
<dbReference type="AlphaFoldDB" id="A0A931I8A5"/>
<feature type="transmembrane region" description="Helical" evidence="1">
    <location>
        <begin position="20"/>
        <end position="40"/>
    </location>
</feature>
<reference evidence="2" key="1">
    <citation type="submission" date="2020-11" db="EMBL/GenBank/DDBJ databases">
        <title>Nocardia NEAU-351.nov., a novel actinomycete isolated from the cow dung.</title>
        <authorList>
            <person name="Zhang X."/>
        </authorList>
    </citation>
    <scope>NUCLEOTIDE SEQUENCE</scope>
    <source>
        <strain evidence="2">NEAU-351</strain>
    </source>
</reference>
<protein>
    <submittedName>
        <fullName evidence="2">Uncharacterized protein</fullName>
    </submittedName>
</protein>
<gene>
    <name evidence="2" type="ORF">IT779_07575</name>
</gene>
<accession>A0A931I8A5</accession>
<proteinExistence type="predicted"/>
<dbReference type="Proteomes" id="UP000655751">
    <property type="component" value="Unassembled WGS sequence"/>
</dbReference>
<organism evidence="2 3">
    <name type="scientific">Nocardia bovistercoris</name>
    <dbReference type="NCBI Taxonomy" id="2785916"/>
    <lineage>
        <taxon>Bacteria</taxon>
        <taxon>Bacillati</taxon>
        <taxon>Actinomycetota</taxon>
        <taxon>Actinomycetes</taxon>
        <taxon>Mycobacteriales</taxon>
        <taxon>Nocardiaceae</taxon>
        <taxon>Nocardia</taxon>
    </lineage>
</organism>
<keyword evidence="1" id="KW-0472">Membrane</keyword>